<comment type="caution">
    <text evidence="2">The sequence shown here is derived from an EMBL/GenBank/DDBJ whole genome shotgun (WGS) entry which is preliminary data.</text>
</comment>
<evidence type="ECO:0000313" key="3">
    <source>
        <dbReference type="Proteomes" id="UP000652761"/>
    </source>
</evidence>
<dbReference type="Proteomes" id="UP000652761">
    <property type="component" value="Unassembled WGS sequence"/>
</dbReference>
<evidence type="ECO:0000256" key="1">
    <source>
        <dbReference type="SAM" id="MobiDB-lite"/>
    </source>
</evidence>
<sequence length="192" mass="21004">MTEMRLISTIVSSPPPPPSPRCPPKSIRALPVRREGGDVSLAVRVPRRIASLTLLPFPALLPLALSDWCPPAAAFSLGISGPKEWLRNQKKNAARFVLAPIDASRRSLQAAYLLLSADPGSRIESPGEVRKLFNSAVRDCVPEDRSSIVAFQARTGVEVCTFRLIVNNAASLLDKYDPLKLEAEEKLDNLIR</sequence>
<dbReference type="PANTHER" id="PTHR36398:SF1">
    <property type="entry name" value="PLASMA MEMBRANE FUSION PROTEIN"/>
    <property type="match status" value="1"/>
</dbReference>
<name>A0A843TPL0_COLES</name>
<proteinExistence type="predicted"/>
<dbReference type="OrthoDB" id="1895912at2759"/>
<keyword evidence="3" id="KW-1185">Reference proteome</keyword>
<dbReference type="EMBL" id="NMUH01000067">
    <property type="protein sequence ID" value="MQL70409.1"/>
    <property type="molecule type" value="Genomic_DNA"/>
</dbReference>
<organism evidence="2 3">
    <name type="scientific">Colocasia esculenta</name>
    <name type="common">Wild taro</name>
    <name type="synonym">Arum esculentum</name>
    <dbReference type="NCBI Taxonomy" id="4460"/>
    <lineage>
        <taxon>Eukaryota</taxon>
        <taxon>Viridiplantae</taxon>
        <taxon>Streptophyta</taxon>
        <taxon>Embryophyta</taxon>
        <taxon>Tracheophyta</taxon>
        <taxon>Spermatophyta</taxon>
        <taxon>Magnoliopsida</taxon>
        <taxon>Liliopsida</taxon>
        <taxon>Araceae</taxon>
        <taxon>Aroideae</taxon>
        <taxon>Colocasieae</taxon>
        <taxon>Colocasia</taxon>
    </lineage>
</organism>
<reference evidence="2" key="1">
    <citation type="submission" date="2017-07" db="EMBL/GenBank/DDBJ databases">
        <title>Taro Niue Genome Assembly and Annotation.</title>
        <authorList>
            <person name="Atibalentja N."/>
            <person name="Keating K."/>
            <person name="Fields C.J."/>
        </authorList>
    </citation>
    <scope>NUCLEOTIDE SEQUENCE</scope>
    <source>
        <strain evidence="2">Niue_2</strain>
        <tissue evidence="2">Leaf</tissue>
    </source>
</reference>
<evidence type="ECO:0000313" key="2">
    <source>
        <dbReference type="EMBL" id="MQL70409.1"/>
    </source>
</evidence>
<dbReference type="GO" id="GO:0009507">
    <property type="term" value="C:chloroplast"/>
    <property type="evidence" value="ECO:0007669"/>
    <property type="project" value="TreeGrafter"/>
</dbReference>
<feature type="compositionally biased region" description="Pro residues" evidence="1">
    <location>
        <begin position="13"/>
        <end position="23"/>
    </location>
</feature>
<feature type="region of interest" description="Disordered" evidence="1">
    <location>
        <begin position="1"/>
        <end position="23"/>
    </location>
</feature>
<dbReference type="AlphaFoldDB" id="A0A843TPL0"/>
<dbReference type="PANTHER" id="PTHR36398">
    <property type="entry name" value="PLASMA MEMBRANE FUSION PROTEIN"/>
    <property type="match status" value="1"/>
</dbReference>
<accession>A0A843TPL0</accession>
<protein>
    <submittedName>
        <fullName evidence="2">Uncharacterized protein</fullName>
    </submittedName>
</protein>
<gene>
    <name evidence="2" type="ORF">Taro_002736</name>
</gene>